<dbReference type="GO" id="GO:0045944">
    <property type="term" value="P:positive regulation of transcription by RNA polymerase II"/>
    <property type="evidence" value="ECO:0007669"/>
    <property type="project" value="TreeGrafter"/>
</dbReference>
<accession>A0A2P4ZIN7</accession>
<dbReference type="EMBL" id="JPDN02000024">
    <property type="protein sequence ID" value="PON24159.1"/>
    <property type="molecule type" value="Genomic_DNA"/>
</dbReference>
<dbReference type="CDD" id="cd00067">
    <property type="entry name" value="GAL4"/>
    <property type="match status" value="1"/>
</dbReference>
<dbReference type="PROSITE" id="PS00463">
    <property type="entry name" value="ZN2_CY6_FUNGAL_1"/>
    <property type="match status" value="1"/>
</dbReference>
<dbReference type="InterPro" id="IPR001138">
    <property type="entry name" value="Zn2Cys6_DnaBD"/>
</dbReference>
<dbReference type="SMART" id="SM00066">
    <property type="entry name" value="GAL4"/>
    <property type="match status" value="1"/>
</dbReference>
<comment type="subcellular location">
    <subcellularLocation>
        <location evidence="1">Nucleus</location>
    </subcellularLocation>
</comment>
<evidence type="ECO:0000256" key="3">
    <source>
        <dbReference type="ARBA" id="ARBA00022833"/>
    </source>
</evidence>
<protein>
    <recommendedName>
        <fullName evidence="8">Zn(2)-C6 fungal-type domain-containing protein</fullName>
    </recommendedName>
</protein>
<dbReference type="InterPro" id="IPR036864">
    <property type="entry name" value="Zn2-C6_fun-type_DNA-bd_sf"/>
</dbReference>
<keyword evidence="7" id="KW-0539">Nucleus</keyword>
<dbReference type="InterPro" id="IPR052202">
    <property type="entry name" value="Yeast_MetPath_Reg"/>
</dbReference>
<keyword evidence="5" id="KW-0238">DNA-binding</keyword>
<feature type="domain" description="Zn(2)-C6 fungal-type" evidence="8">
    <location>
        <begin position="13"/>
        <end position="43"/>
    </location>
</feature>
<dbReference type="Pfam" id="PF00172">
    <property type="entry name" value="Zn_clus"/>
    <property type="match status" value="1"/>
</dbReference>
<keyword evidence="6" id="KW-0804">Transcription</keyword>
<reference evidence="9 10" key="1">
    <citation type="journal article" date="2016" name="Genome Announc.">
        <title>Draft Whole-Genome Sequence of Trichoderma gamsii T6085, a Promising Biocontrol Agent of Fusarium Head Blight on Wheat.</title>
        <authorList>
            <person name="Baroncelli R."/>
            <person name="Zapparata A."/>
            <person name="Piaggeschi G."/>
            <person name="Sarrocco S."/>
            <person name="Vannacci G."/>
        </authorList>
    </citation>
    <scope>NUCLEOTIDE SEQUENCE [LARGE SCALE GENOMIC DNA]</scope>
    <source>
        <strain evidence="9 10">T6085</strain>
    </source>
</reference>
<keyword evidence="3" id="KW-0862">Zinc</keyword>
<dbReference type="GO" id="GO:0005634">
    <property type="term" value="C:nucleus"/>
    <property type="evidence" value="ECO:0007669"/>
    <property type="project" value="UniProtKB-SubCell"/>
</dbReference>
<dbReference type="GO" id="GO:0008270">
    <property type="term" value="F:zinc ion binding"/>
    <property type="evidence" value="ECO:0007669"/>
    <property type="project" value="InterPro"/>
</dbReference>
<dbReference type="GeneID" id="29984482"/>
<sequence>MSMMNGAHSRRIACKLCRDRKVRCGGEQPACEKCRRAGEECVYLSNQRPTKADLLQTVGDLQKRLYEAEAHIAKMSASIDAVTLTQMDPLYQQNNLRSSLPLTNDFIEPTQTAISQQQSALSQLPVDGDMILDSSDIDFNAQSEPFVQGRDNQLRHRAMRDWSWSLPVPAGDTEEAPRISEETGAVILDTVAQFSSAVFRSQADACGMATSVADYIVWLQNAPQGGNGMMNNDPIYMALLGTLDTRLRELCDVSQSSNKSALQELVAALEKIAQPGGTTAMRLATLEEDLSKQVQKRAEFFRTRYTPCALLKEQQARDSS</sequence>
<name>A0A2P4ZIN7_9HYPO</name>
<evidence type="ECO:0000256" key="1">
    <source>
        <dbReference type="ARBA" id="ARBA00004123"/>
    </source>
</evidence>
<dbReference type="AlphaFoldDB" id="A0A2P4ZIN7"/>
<evidence type="ECO:0000256" key="6">
    <source>
        <dbReference type="ARBA" id="ARBA00023163"/>
    </source>
</evidence>
<gene>
    <name evidence="9" type="ORF">TGAM01_v206847</name>
</gene>
<dbReference type="SUPFAM" id="SSF57701">
    <property type="entry name" value="Zn2/Cys6 DNA-binding domain"/>
    <property type="match status" value="1"/>
</dbReference>
<evidence type="ECO:0000313" key="10">
    <source>
        <dbReference type="Proteomes" id="UP000054821"/>
    </source>
</evidence>
<dbReference type="GO" id="GO:0000981">
    <property type="term" value="F:DNA-binding transcription factor activity, RNA polymerase II-specific"/>
    <property type="evidence" value="ECO:0007669"/>
    <property type="project" value="InterPro"/>
</dbReference>
<evidence type="ECO:0000256" key="2">
    <source>
        <dbReference type="ARBA" id="ARBA00022723"/>
    </source>
</evidence>
<proteinExistence type="predicted"/>
<dbReference type="PANTHER" id="PTHR47782:SF1">
    <property type="entry name" value="PYRIMIDINE PATHWAY REGULATORY PROTEIN 1"/>
    <property type="match status" value="1"/>
</dbReference>
<dbReference type="PANTHER" id="PTHR47782">
    <property type="entry name" value="ZN(II)2CYS6 TRANSCRIPTION FACTOR (EUROFUNG)-RELATED"/>
    <property type="match status" value="1"/>
</dbReference>
<evidence type="ECO:0000256" key="7">
    <source>
        <dbReference type="ARBA" id="ARBA00023242"/>
    </source>
</evidence>
<dbReference type="Gene3D" id="4.10.240.10">
    <property type="entry name" value="Zn(2)-C6 fungal-type DNA-binding domain"/>
    <property type="match status" value="1"/>
</dbReference>
<dbReference type="Proteomes" id="UP000054821">
    <property type="component" value="Unassembled WGS sequence"/>
</dbReference>
<keyword evidence="2" id="KW-0479">Metal-binding</keyword>
<keyword evidence="4" id="KW-0805">Transcription regulation</keyword>
<comment type="caution">
    <text evidence="9">The sequence shown here is derived from an EMBL/GenBank/DDBJ whole genome shotgun (WGS) entry which is preliminary data.</text>
</comment>
<evidence type="ECO:0000313" key="9">
    <source>
        <dbReference type="EMBL" id="PON24159.1"/>
    </source>
</evidence>
<dbReference type="RefSeq" id="XP_024405270.1">
    <property type="nucleotide sequence ID" value="XM_024549961.1"/>
</dbReference>
<evidence type="ECO:0000259" key="8">
    <source>
        <dbReference type="PROSITE" id="PS50048"/>
    </source>
</evidence>
<organism evidence="9 10">
    <name type="scientific">Trichoderma gamsii</name>
    <dbReference type="NCBI Taxonomy" id="398673"/>
    <lineage>
        <taxon>Eukaryota</taxon>
        <taxon>Fungi</taxon>
        <taxon>Dikarya</taxon>
        <taxon>Ascomycota</taxon>
        <taxon>Pezizomycotina</taxon>
        <taxon>Sordariomycetes</taxon>
        <taxon>Hypocreomycetidae</taxon>
        <taxon>Hypocreales</taxon>
        <taxon>Hypocreaceae</taxon>
        <taxon>Trichoderma</taxon>
    </lineage>
</organism>
<dbReference type="PROSITE" id="PS50048">
    <property type="entry name" value="ZN2_CY6_FUNGAL_2"/>
    <property type="match status" value="1"/>
</dbReference>
<dbReference type="GO" id="GO:0043565">
    <property type="term" value="F:sequence-specific DNA binding"/>
    <property type="evidence" value="ECO:0007669"/>
    <property type="project" value="TreeGrafter"/>
</dbReference>
<keyword evidence="10" id="KW-1185">Reference proteome</keyword>
<evidence type="ECO:0000256" key="4">
    <source>
        <dbReference type="ARBA" id="ARBA00023015"/>
    </source>
</evidence>
<evidence type="ECO:0000256" key="5">
    <source>
        <dbReference type="ARBA" id="ARBA00023125"/>
    </source>
</evidence>